<gene>
    <name evidence="1" type="ORF">W911_00950</name>
</gene>
<reference evidence="1 2" key="1">
    <citation type="journal article" date="2014" name="Genome Announc.">
        <title>Complete Genome Sequence of Hyphomicrobium nitrativorans Strain NL23, a Denitrifying Bacterium Isolated from Biofilm of a Methanol-Fed Denitrification System Treating Seawater at the Montreal Biodome.</title>
        <authorList>
            <person name="Martineau C."/>
            <person name="Villeneuve C."/>
            <person name="Mauffrey F."/>
            <person name="Villemur R."/>
        </authorList>
    </citation>
    <scope>NUCLEOTIDE SEQUENCE [LARGE SCALE GENOMIC DNA]</scope>
    <source>
        <strain evidence="1">NL23</strain>
    </source>
</reference>
<protein>
    <submittedName>
        <fullName evidence="1">Uncharacterized protein</fullName>
    </submittedName>
</protein>
<proteinExistence type="predicted"/>
<dbReference type="OrthoDB" id="225437at2"/>
<dbReference type="RefSeq" id="WP_023785635.1">
    <property type="nucleotide sequence ID" value="NC_022997.1"/>
</dbReference>
<dbReference type="EMBL" id="CP006912">
    <property type="protein sequence ID" value="AHB49807.1"/>
    <property type="molecule type" value="Genomic_DNA"/>
</dbReference>
<dbReference type="AlphaFoldDB" id="V5SH50"/>
<evidence type="ECO:0000313" key="1">
    <source>
        <dbReference type="EMBL" id="AHB49807.1"/>
    </source>
</evidence>
<dbReference type="InterPro" id="IPR052894">
    <property type="entry name" value="AsmA-related"/>
</dbReference>
<evidence type="ECO:0000313" key="2">
    <source>
        <dbReference type="Proteomes" id="UP000018542"/>
    </source>
</evidence>
<accession>V5SH50</accession>
<keyword evidence="2" id="KW-1185">Reference proteome</keyword>
<name>V5SH50_9HYPH</name>
<dbReference type="HOGENOM" id="CLU_440588_0_0_5"/>
<dbReference type="STRING" id="1029756.W911_00950"/>
<dbReference type="GO" id="GO:0090313">
    <property type="term" value="P:regulation of protein targeting to membrane"/>
    <property type="evidence" value="ECO:0007669"/>
    <property type="project" value="TreeGrafter"/>
</dbReference>
<dbReference type="PANTHER" id="PTHR30441">
    <property type="entry name" value="DUF748 DOMAIN-CONTAINING PROTEIN"/>
    <property type="match status" value="1"/>
</dbReference>
<dbReference type="PATRIC" id="fig|1029756.8.peg.204"/>
<sequence length="615" mass="63186">MTGKADRRRPLIVLSALVAVIGAALVAPVLIGARQGEPIPGSTVRAESGDVIAITSPVTLSTAHAITLERGTVSLAAGSADETGVGAVVRALVLGRGVDLILDDARFTVDRTKTPNGEKRGAAHENLSEALASVVSTLTDFRFRNLTLSDATIVVVNGDGERETFSRVDADLAKDRSGLVTAKGRLAYRGEPLDFDLAFTPPPQDVAEPVDVRVNVKGKYLSLAFNGRMPPGERSRIVAENAELSISDVRGAASWLGASWPAGPGLGTFTAKGELTLDERAVSFANAKITLDGNAATGTLALMYSAERPSIDGTLAFAAFDIAPYAMSARPTAIARATGWLSSFGIPGLAESSLVNELDADLRISAASVTNSSAKLGRAAASLTVKSGKLYGEIVELALDQGGGGEAQFTADMTASDPRYTIRADLSDIDFATLPRLTAGPLVLDGIGGLKLELAAEGSSEAALIRSIAGTMSVEMREAGRLGIDVDALPSVAGAQPDQGWGAAGSGTTTVSGVSAHFKALGGVFAAEGVEARIGNRRARLIGSADLDSAAVDFVLSLDEMPGAEKSGKPVGAFRIQGPWAAPTIRPAEPGRAAQGMVYEGMAKQGTATAARDPG</sequence>
<dbReference type="GO" id="GO:0005886">
    <property type="term" value="C:plasma membrane"/>
    <property type="evidence" value="ECO:0007669"/>
    <property type="project" value="TreeGrafter"/>
</dbReference>
<organism evidence="1 2">
    <name type="scientific">Hyphomicrobium nitrativorans NL23</name>
    <dbReference type="NCBI Taxonomy" id="1029756"/>
    <lineage>
        <taxon>Bacteria</taxon>
        <taxon>Pseudomonadati</taxon>
        <taxon>Pseudomonadota</taxon>
        <taxon>Alphaproteobacteria</taxon>
        <taxon>Hyphomicrobiales</taxon>
        <taxon>Hyphomicrobiaceae</taxon>
        <taxon>Hyphomicrobium</taxon>
    </lineage>
</organism>
<dbReference type="Proteomes" id="UP000018542">
    <property type="component" value="Chromosome"/>
</dbReference>
<dbReference type="KEGG" id="hni:W911_00950"/>
<dbReference type="PANTHER" id="PTHR30441:SF4">
    <property type="entry name" value="PROTEIN ASMA"/>
    <property type="match status" value="1"/>
</dbReference>